<keyword evidence="2" id="KW-1185">Reference proteome</keyword>
<protein>
    <submittedName>
        <fullName evidence="1">Uncharacterized protein</fullName>
    </submittedName>
</protein>
<dbReference type="Proteomes" id="UP001156905">
    <property type="component" value="Unassembled WGS sequence"/>
</dbReference>
<dbReference type="RefSeq" id="WP_431309572.1">
    <property type="nucleotide sequence ID" value="NZ_BSOW01000002.1"/>
</dbReference>
<name>A0ABQ6APB1_9BRAD</name>
<organism evidence="1 2">
    <name type="scientific">Bradyrhizobium iriomotense</name>
    <dbReference type="NCBI Taxonomy" id="441950"/>
    <lineage>
        <taxon>Bacteria</taxon>
        <taxon>Pseudomonadati</taxon>
        <taxon>Pseudomonadota</taxon>
        <taxon>Alphaproteobacteria</taxon>
        <taxon>Hyphomicrobiales</taxon>
        <taxon>Nitrobacteraceae</taxon>
        <taxon>Bradyrhizobium</taxon>
    </lineage>
</organism>
<sequence>MTWNCSVSRVADGLRRKELSTTLRDAISLTATATGKETEGLTSPAGRMDAATAITTKDGIDISYKGRGQKSAQPIAFHRGWPLRSDSRENQTLFFGGAS</sequence>
<proteinExistence type="predicted"/>
<evidence type="ECO:0000313" key="2">
    <source>
        <dbReference type="Proteomes" id="UP001156905"/>
    </source>
</evidence>
<dbReference type="EMBL" id="BSOW01000002">
    <property type="protein sequence ID" value="GLR84102.1"/>
    <property type="molecule type" value="Genomic_DNA"/>
</dbReference>
<accession>A0ABQ6APB1</accession>
<comment type="caution">
    <text evidence="1">The sequence shown here is derived from an EMBL/GenBank/DDBJ whole genome shotgun (WGS) entry which is preliminary data.</text>
</comment>
<reference evidence="2" key="1">
    <citation type="journal article" date="2019" name="Int. J. Syst. Evol. Microbiol.">
        <title>The Global Catalogue of Microorganisms (GCM) 10K type strain sequencing project: providing services to taxonomists for standard genome sequencing and annotation.</title>
        <authorList>
            <consortium name="The Broad Institute Genomics Platform"/>
            <consortium name="The Broad Institute Genome Sequencing Center for Infectious Disease"/>
            <person name="Wu L."/>
            <person name="Ma J."/>
        </authorList>
    </citation>
    <scope>NUCLEOTIDE SEQUENCE [LARGE SCALE GENOMIC DNA]</scope>
    <source>
        <strain evidence="2">NBRC 102520</strain>
    </source>
</reference>
<evidence type="ECO:0000313" key="1">
    <source>
        <dbReference type="EMBL" id="GLR84102.1"/>
    </source>
</evidence>
<gene>
    <name evidence="1" type="ORF">GCM10007857_08120</name>
</gene>